<sequence>MAAEWDWTSGEGLLGVDDPAEWDAAYERGESGLGTAAIGLAFHCSLEEASPRILRAMRLADRGQRGFAYTAAGTAARLNGELTPELYAALRAEGHGGFAQSAVDDTLDYVPFRKLPLWFKWRALASKAEDKLKTWRLHVTYAAEDTRKVLCRRRS</sequence>
<gene>
    <name evidence="1" type="ORF">ACH4F9_26010</name>
</gene>
<accession>A0ABW7QU16</accession>
<proteinExistence type="predicted"/>
<protein>
    <submittedName>
        <fullName evidence="1">Uncharacterized protein</fullName>
    </submittedName>
</protein>
<evidence type="ECO:0000313" key="1">
    <source>
        <dbReference type="EMBL" id="MFH8548472.1"/>
    </source>
</evidence>
<dbReference type="Proteomes" id="UP001610818">
    <property type="component" value="Unassembled WGS sequence"/>
</dbReference>
<dbReference type="RefSeq" id="WP_397714927.1">
    <property type="nucleotide sequence ID" value="NZ_JBIRGN010000004.1"/>
</dbReference>
<name>A0ABW7QU16_9ACTN</name>
<keyword evidence="2" id="KW-1185">Reference proteome</keyword>
<organism evidence="1 2">
    <name type="scientific">Streptomyces longisporoflavus</name>
    <dbReference type="NCBI Taxonomy" id="28044"/>
    <lineage>
        <taxon>Bacteria</taxon>
        <taxon>Bacillati</taxon>
        <taxon>Actinomycetota</taxon>
        <taxon>Actinomycetes</taxon>
        <taxon>Kitasatosporales</taxon>
        <taxon>Streptomycetaceae</taxon>
        <taxon>Streptomyces</taxon>
    </lineage>
</organism>
<evidence type="ECO:0000313" key="2">
    <source>
        <dbReference type="Proteomes" id="UP001610818"/>
    </source>
</evidence>
<comment type="caution">
    <text evidence="1">The sequence shown here is derived from an EMBL/GenBank/DDBJ whole genome shotgun (WGS) entry which is preliminary data.</text>
</comment>
<dbReference type="EMBL" id="JBIRGQ010000004">
    <property type="protein sequence ID" value="MFH8548472.1"/>
    <property type="molecule type" value="Genomic_DNA"/>
</dbReference>
<reference evidence="1 2" key="1">
    <citation type="submission" date="2024-10" db="EMBL/GenBank/DDBJ databases">
        <title>The Natural Products Discovery Center: Release of the First 8490 Sequenced Strains for Exploring Actinobacteria Biosynthetic Diversity.</title>
        <authorList>
            <person name="Kalkreuter E."/>
            <person name="Kautsar S.A."/>
            <person name="Yang D."/>
            <person name="Bader C.D."/>
            <person name="Teijaro C.N."/>
            <person name="Fluegel L."/>
            <person name="Davis C.M."/>
            <person name="Simpson J.R."/>
            <person name="Lauterbach L."/>
            <person name="Steele A.D."/>
            <person name="Gui C."/>
            <person name="Meng S."/>
            <person name="Li G."/>
            <person name="Viehrig K."/>
            <person name="Ye F."/>
            <person name="Su P."/>
            <person name="Kiefer A.F."/>
            <person name="Nichols A."/>
            <person name="Cepeda A.J."/>
            <person name="Yan W."/>
            <person name="Fan B."/>
            <person name="Jiang Y."/>
            <person name="Adhikari A."/>
            <person name="Zheng C.-J."/>
            <person name="Schuster L."/>
            <person name="Cowan T.M."/>
            <person name="Smanski M.J."/>
            <person name="Chevrette M.G."/>
            <person name="De Carvalho L.P.S."/>
            <person name="Shen B."/>
        </authorList>
    </citation>
    <scope>NUCLEOTIDE SEQUENCE [LARGE SCALE GENOMIC DNA]</scope>
    <source>
        <strain evidence="1 2">NPDC017990</strain>
    </source>
</reference>